<keyword evidence="3" id="KW-1185">Reference proteome</keyword>
<sequence>MSPFTELDIQQNPRNRNNTNIPKRAASASIVGETNYPSEKCKLKDAVCYHCMATGHIKAKCRKLKSVAVNGGKRFSDRNCEERRQQEILADN</sequence>
<dbReference type="SUPFAM" id="SSF57756">
    <property type="entry name" value="Retrovirus zinc finger-like domains"/>
    <property type="match status" value="1"/>
</dbReference>
<gene>
    <name evidence="2" type="ORF">DPMN_139093</name>
</gene>
<comment type="caution">
    <text evidence="2">The sequence shown here is derived from an EMBL/GenBank/DDBJ whole genome shotgun (WGS) entry which is preliminary data.</text>
</comment>
<evidence type="ECO:0000313" key="2">
    <source>
        <dbReference type="EMBL" id="KAH3810697.1"/>
    </source>
</evidence>
<reference evidence="2" key="1">
    <citation type="journal article" date="2019" name="bioRxiv">
        <title>The Genome of the Zebra Mussel, Dreissena polymorpha: A Resource for Invasive Species Research.</title>
        <authorList>
            <person name="McCartney M.A."/>
            <person name="Auch B."/>
            <person name="Kono T."/>
            <person name="Mallez S."/>
            <person name="Zhang Y."/>
            <person name="Obille A."/>
            <person name="Becker A."/>
            <person name="Abrahante J.E."/>
            <person name="Garbe J."/>
            <person name="Badalamenti J.P."/>
            <person name="Herman A."/>
            <person name="Mangelson H."/>
            <person name="Liachko I."/>
            <person name="Sullivan S."/>
            <person name="Sone E.D."/>
            <person name="Koren S."/>
            <person name="Silverstein K.A.T."/>
            <person name="Beckman K.B."/>
            <person name="Gohl D.M."/>
        </authorList>
    </citation>
    <scope>NUCLEOTIDE SEQUENCE</scope>
    <source>
        <strain evidence="2">Duluth1</strain>
        <tissue evidence="2">Whole animal</tissue>
    </source>
</reference>
<reference evidence="2" key="2">
    <citation type="submission" date="2020-11" db="EMBL/GenBank/DDBJ databases">
        <authorList>
            <person name="McCartney M.A."/>
            <person name="Auch B."/>
            <person name="Kono T."/>
            <person name="Mallez S."/>
            <person name="Becker A."/>
            <person name="Gohl D.M."/>
            <person name="Silverstein K.A.T."/>
            <person name="Koren S."/>
            <person name="Bechman K.B."/>
            <person name="Herman A."/>
            <person name="Abrahante J.E."/>
            <person name="Garbe J."/>
        </authorList>
    </citation>
    <scope>NUCLEOTIDE SEQUENCE</scope>
    <source>
        <strain evidence="2">Duluth1</strain>
        <tissue evidence="2">Whole animal</tissue>
    </source>
</reference>
<protein>
    <recommendedName>
        <fullName evidence="4">CCHC-type domain-containing protein</fullName>
    </recommendedName>
</protein>
<accession>A0A9D4JKG2</accession>
<name>A0A9D4JKG2_DREPO</name>
<proteinExistence type="predicted"/>
<organism evidence="2 3">
    <name type="scientific">Dreissena polymorpha</name>
    <name type="common">Zebra mussel</name>
    <name type="synonym">Mytilus polymorpha</name>
    <dbReference type="NCBI Taxonomy" id="45954"/>
    <lineage>
        <taxon>Eukaryota</taxon>
        <taxon>Metazoa</taxon>
        <taxon>Spiralia</taxon>
        <taxon>Lophotrochozoa</taxon>
        <taxon>Mollusca</taxon>
        <taxon>Bivalvia</taxon>
        <taxon>Autobranchia</taxon>
        <taxon>Heteroconchia</taxon>
        <taxon>Euheterodonta</taxon>
        <taxon>Imparidentia</taxon>
        <taxon>Neoheterodontei</taxon>
        <taxon>Myida</taxon>
        <taxon>Dreissenoidea</taxon>
        <taxon>Dreissenidae</taxon>
        <taxon>Dreissena</taxon>
    </lineage>
</organism>
<evidence type="ECO:0000313" key="3">
    <source>
        <dbReference type="Proteomes" id="UP000828390"/>
    </source>
</evidence>
<evidence type="ECO:0000256" key="1">
    <source>
        <dbReference type="SAM" id="MobiDB-lite"/>
    </source>
</evidence>
<dbReference type="InterPro" id="IPR036875">
    <property type="entry name" value="Znf_CCHC_sf"/>
</dbReference>
<dbReference type="GO" id="GO:0003676">
    <property type="term" value="F:nucleic acid binding"/>
    <property type="evidence" value="ECO:0007669"/>
    <property type="project" value="InterPro"/>
</dbReference>
<feature type="compositionally biased region" description="Polar residues" evidence="1">
    <location>
        <begin position="8"/>
        <end position="21"/>
    </location>
</feature>
<evidence type="ECO:0008006" key="4">
    <source>
        <dbReference type="Google" id="ProtNLM"/>
    </source>
</evidence>
<dbReference type="GO" id="GO:0008270">
    <property type="term" value="F:zinc ion binding"/>
    <property type="evidence" value="ECO:0007669"/>
    <property type="project" value="InterPro"/>
</dbReference>
<dbReference type="Proteomes" id="UP000828390">
    <property type="component" value="Unassembled WGS sequence"/>
</dbReference>
<dbReference type="AlphaFoldDB" id="A0A9D4JKG2"/>
<dbReference type="EMBL" id="JAIWYP010000006">
    <property type="protein sequence ID" value="KAH3810697.1"/>
    <property type="molecule type" value="Genomic_DNA"/>
</dbReference>
<feature type="region of interest" description="Disordered" evidence="1">
    <location>
        <begin position="1"/>
        <end position="26"/>
    </location>
</feature>